<feature type="compositionally biased region" description="Basic and acidic residues" evidence="6">
    <location>
        <begin position="423"/>
        <end position="436"/>
    </location>
</feature>
<feature type="region of interest" description="Disordered" evidence="6">
    <location>
        <begin position="938"/>
        <end position="1017"/>
    </location>
</feature>
<dbReference type="OrthoDB" id="60033at2759"/>
<feature type="region of interest" description="Disordered" evidence="6">
    <location>
        <begin position="829"/>
        <end position="926"/>
    </location>
</feature>
<dbReference type="Proteomes" id="UP000005018">
    <property type="component" value="Chromosome 6"/>
</dbReference>
<dbReference type="GO" id="GO:0003700">
    <property type="term" value="F:DNA-binding transcription factor activity"/>
    <property type="evidence" value="ECO:0007669"/>
    <property type="project" value="InterPro"/>
</dbReference>
<feature type="compositionally biased region" description="Polar residues" evidence="6">
    <location>
        <begin position="601"/>
        <end position="619"/>
    </location>
</feature>
<comment type="similarity">
    <text evidence="2 5">Belongs to the HSF family.</text>
</comment>
<feature type="compositionally biased region" description="Polar residues" evidence="6">
    <location>
        <begin position="539"/>
        <end position="550"/>
    </location>
</feature>
<evidence type="ECO:0000313" key="9">
    <source>
        <dbReference type="Proteomes" id="UP000005018"/>
    </source>
</evidence>
<keyword evidence="3" id="KW-0238">DNA-binding</keyword>
<accession>H8X944</accession>
<sequence length="1017" mass="110222">MSKKSQGEARVKKNAFVHKLYTMLSDPSLDNLIWWSNNNPENNTFALYPGKEFADCLTRYFKHGNVASFVRQLHMYGFHKVSDAHHHHQQQLQNQLKYNPMNIAGLNNNGPLEHGANPGGYFVGDNSTNTDLIDKDVPPIWEFKHSSGKFRKGDESSLVYIKRRSSSNSNSRNNSYSNERQYQRGDSLSEQQHQPQQQPHLPEQYHQQLQQQSMHHPQQPQQLQQHLFPLHLQENPVYPNQAFHSNGAYIPNQQPQQTAIYDPNSQKFHPIPHQNYFYYQGQQPQQQQQPYVYFNPVQAPAQIQSQHLQPQLQQPQQPQPPPPPTQRQYSGQPISNQGFNLQYKLQDQGTAARTPPPSSSSSSSKRSHSQRYSSFAYPPEQVQPQTVQYQQQQQQQQQQQLYQESNTPITSSNVNQHDASPNTRREMKEFSSEYPKESSWQPHSTSPQTKQAPKPESEFDRQTPPVEQFAPNLQFRKVWDDHHGSRQRNPSLLCDPLTSAPPLPMGASVTPPIGGLANTRGISPSSAIGNRLSVQRSISSNTINSRQSVTLPPPSSIHRPSSLLANSSISSQSTILCSPSARKESSASTITPIVAPIPHRNSVTSNNNQTGDTPLSSSVAGIGGGAAATTTPHPLSSSSAGPTDGVGRGSTSSYSLPLTPIGGARPASENQPGSELQAHSQLQARSLPGSASGGSSSAKMGLPPPTKIPSISSSFQDRLRPSVFELHAMNKRDTVSSISESFSGVGGGTNSAPGSISGLGNAGNSGSGSIGSHSTMSIFSNKSSSISSTQSSFSYPFQRTSSFGGSISFGTKSSISIAPHEVVADEGKVRPVTPQSPGHVDSSNAAATTISEEGEREGEGGVSVAPQVSSARLKHSSSSRPTTPIYGHGATHNPRSSSPLSKSHHHENSGAITKPQPNKKVSVTSMLDDSANAKALPKLSQAVAHAMARSRSTSPTTVRTPSSGTPTLPAAPSGTDGTKFESRQPLYMSSSIREEKNSHSSSSSGEENNGVRKITAE</sequence>
<evidence type="ECO:0000256" key="1">
    <source>
        <dbReference type="ARBA" id="ARBA00004123"/>
    </source>
</evidence>
<keyword evidence="9" id="KW-1185">Reference proteome</keyword>
<feature type="region of interest" description="Disordered" evidence="6">
    <location>
        <begin position="575"/>
        <end position="713"/>
    </location>
</feature>
<dbReference type="GO" id="GO:0043565">
    <property type="term" value="F:sequence-specific DNA binding"/>
    <property type="evidence" value="ECO:0007669"/>
    <property type="project" value="InterPro"/>
</dbReference>
<feature type="compositionally biased region" description="Polar residues" evidence="6">
    <location>
        <begin position="833"/>
        <end position="851"/>
    </location>
</feature>
<dbReference type="PANTHER" id="PTHR10015:SF427">
    <property type="entry name" value="HEAT SHOCK FACTOR PROTEIN"/>
    <property type="match status" value="1"/>
</dbReference>
<dbReference type="InterPro" id="IPR036390">
    <property type="entry name" value="WH_DNA-bd_sf"/>
</dbReference>
<dbReference type="InterPro" id="IPR036388">
    <property type="entry name" value="WH-like_DNA-bd_sf"/>
</dbReference>
<evidence type="ECO:0000256" key="3">
    <source>
        <dbReference type="ARBA" id="ARBA00023125"/>
    </source>
</evidence>
<evidence type="ECO:0000256" key="5">
    <source>
        <dbReference type="RuleBase" id="RU004020"/>
    </source>
</evidence>
<organism evidence="8 9">
    <name type="scientific">Candida orthopsilosis (strain 90-125)</name>
    <name type="common">Yeast</name>
    <dbReference type="NCBI Taxonomy" id="1136231"/>
    <lineage>
        <taxon>Eukaryota</taxon>
        <taxon>Fungi</taxon>
        <taxon>Dikarya</taxon>
        <taxon>Ascomycota</taxon>
        <taxon>Saccharomycotina</taxon>
        <taxon>Pichiomycetes</taxon>
        <taxon>Debaryomycetaceae</taxon>
        <taxon>Candida/Lodderomyces clade</taxon>
        <taxon>Candida</taxon>
    </lineage>
</organism>
<dbReference type="RefSeq" id="XP_003870472.1">
    <property type="nucleotide sequence ID" value="XM_003870423.1"/>
</dbReference>
<dbReference type="Gene3D" id="1.10.10.10">
    <property type="entry name" value="Winged helix-like DNA-binding domain superfamily/Winged helix DNA-binding domain"/>
    <property type="match status" value="1"/>
</dbReference>
<feature type="compositionally biased region" description="Polar residues" evidence="6">
    <location>
        <begin position="438"/>
        <end position="451"/>
    </location>
</feature>
<feature type="compositionally biased region" description="Low complexity" evidence="6">
    <location>
        <begin position="191"/>
        <end position="223"/>
    </location>
</feature>
<dbReference type="PRINTS" id="PR00056">
    <property type="entry name" value="HSFDOMAIN"/>
</dbReference>
<protein>
    <submittedName>
        <fullName evidence="8">Sfl2 probable transcription factor</fullName>
    </submittedName>
</protein>
<feature type="region of interest" description="Disordered" evidence="6">
    <location>
        <begin position="303"/>
        <end position="468"/>
    </location>
</feature>
<feature type="compositionally biased region" description="Low complexity" evidence="6">
    <location>
        <begin position="303"/>
        <end position="316"/>
    </location>
</feature>
<feature type="region of interest" description="Disordered" evidence="6">
    <location>
        <begin position="503"/>
        <end position="527"/>
    </location>
</feature>
<dbReference type="SMART" id="SM00415">
    <property type="entry name" value="HSF"/>
    <property type="match status" value="1"/>
</dbReference>
<feature type="compositionally biased region" description="Polar residues" evidence="6">
    <location>
        <begin position="915"/>
        <end position="926"/>
    </location>
</feature>
<evidence type="ECO:0000256" key="2">
    <source>
        <dbReference type="ARBA" id="ARBA00006403"/>
    </source>
</evidence>
<feature type="compositionally biased region" description="Low complexity" evidence="6">
    <location>
        <begin position="382"/>
        <end position="403"/>
    </location>
</feature>
<dbReference type="HOGENOM" id="CLU_299170_0_0_1"/>
<evidence type="ECO:0000313" key="8">
    <source>
        <dbReference type="EMBL" id="CCG24343.1"/>
    </source>
</evidence>
<feature type="region of interest" description="Disordered" evidence="6">
    <location>
        <begin position="162"/>
        <end position="223"/>
    </location>
</feature>
<name>H8X944_CANO9</name>
<evidence type="ECO:0000256" key="6">
    <source>
        <dbReference type="SAM" id="MobiDB-lite"/>
    </source>
</evidence>
<feature type="compositionally biased region" description="Low complexity" evidence="6">
    <location>
        <begin position="359"/>
        <end position="374"/>
    </location>
</feature>
<feature type="compositionally biased region" description="Polar residues" evidence="6">
    <location>
        <begin position="668"/>
        <end position="684"/>
    </location>
</feature>
<comment type="subcellular location">
    <subcellularLocation>
        <location evidence="1">Nucleus</location>
    </subcellularLocation>
</comment>
<reference evidence="8 9" key="1">
    <citation type="journal article" date="2012" name="PLoS ONE">
        <title>Sequence and analysis of the genome of the pathogenic yeast Candida orthopsilosis.</title>
        <authorList>
            <person name="Riccombeni A."/>
            <person name="Vidanes G."/>
            <person name="Proux-Wera E."/>
            <person name="Wolfe K.H."/>
            <person name="Butler G."/>
        </authorList>
    </citation>
    <scope>NUCLEOTIDE SEQUENCE [LARGE SCALE GENOMIC DNA]</scope>
    <source>
        <strain evidence="8 9">Co 90-125</strain>
    </source>
</reference>
<dbReference type="PANTHER" id="PTHR10015">
    <property type="entry name" value="HEAT SHOCK TRANSCRIPTION FACTOR"/>
    <property type="match status" value="1"/>
</dbReference>
<feature type="compositionally biased region" description="Low complexity" evidence="6">
    <location>
        <begin position="166"/>
        <end position="178"/>
    </location>
</feature>
<feature type="region of interest" description="Disordered" evidence="6">
    <location>
        <begin position="539"/>
        <end position="562"/>
    </location>
</feature>
<evidence type="ECO:0000256" key="4">
    <source>
        <dbReference type="ARBA" id="ARBA00023242"/>
    </source>
</evidence>
<dbReference type="eggNOG" id="KOG0627">
    <property type="taxonomic scope" value="Eukaryota"/>
</dbReference>
<feature type="compositionally biased region" description="Low complexity" evidence="6">
    <location>
        <begin position="689"/>
        <end position="698"/>
    </location>
</feature>
<gene>
    <name evidence="8" type="ORF">CORT_0F01150</name>
</gene>
<dbReference type="PROSITE" id="PS00434">
    <property type="entry name" value="HSF_DOMAIN"/>
    <property type="match status" value="1"/>
</dbReference>
<dbReference type="EMBL" id="HE681724">
    <property type="protein sequence ID" value="CCG24343.1"/>
    <property type="molecule type" value="Genomic_DNA"/>
</dbReference>
<dbReference type="GO" id="GO:0005634">
    <property type="term" value="C:nucleus"/>
    <property type="evidence" value="ECO:0007669"/>
    <property type="project" value="UniProtKB-SubCell"/>
</dbReference>
<feature type="compositionally biased region" description="Low complexity" evidence="6">
    <location>
        <begin position="949"/>
        <end position="967"/>
    </location>
</feature>
<proteinExistence type="inferred from homology"/>
<feature type="compositionally biased region" description="Polar residues" evidence="6">
    <location>
        <begin position="329"/>
        <end position="351"/>
    </location>
</feature>
<dbReference type="Pfam" id="PF00447">
    <property type="entry name" value="HSF_DNA-bind"/>
    <property type="match status" value="1"/>
</dbReference>
<dbReference type="SUPFAM" id="SSF46785">
    <property type="entry name" value="Winged helix' DNA-binding domain"/>
    <property type="match status" value="1"/>
</dbReference>
<dbReference type="KEGG" id="cot:CORT_0F01150"/>
<dbReference type="InterPro" id="IPR000232">
    <property type="entry name" value="HSF_DNA-bd"/>
</dbReference>
<feature type="domain" description="HSF-type DNA-binding" evidence="7">
    <location>
        <begin position="57"/>
        <end position="81"/>
    </location>
</feature>
<dbReference type="AlphaFoldDB" id="H8X944"/>
<feature type="compositionally biased region" description="Polar residues" evidence="6">
    <location>
        <begin position="404"/>
        <end position="422"/>
    </location>
</feature>
<evidence type="ECO:0000259" key="7">
    <source>
        <dbReference type="PROSITE" id="PS00434"/>
    </source>
</evidence>
<feature type="compositionally biased region" description="Polar residues" evidence="6">
    <location>
        <begin position="632"/>
        <end position="641"/>
    </location>
</feature>
<dbReference type="GeneID" id="14541518"/>
<keyword evidence="4" id="KW-0539">Nucleus</keyword>